<evidence type="ECO:0000313" key="2">
    <source>
        <dbReference type="EMBL" id="KAL2279924.1"/>
    </source>
</evidence>
<sequence length="282" mass="29976">MREIAKECSVDILTHTPTNIPDLYQSLSLTRTSGGPRSRSSNPTHNNHLHIHTQNHKSPNMPLGGLGGLTKTVGGGGGVGGLTGGLTNGGGVGQLTGGLTNGGGLGQLTGGLTGGGGDEPQQQGKVGGFHGQGSDVKQYSGAKKPKERNTIAKRNLADAIDCETLLWRAYCDEPDSVLEYMAKDCVVIDPVTLGTSHPVTYDELEERLRKVKPWSAYKIDKDTRVVSQIGLMSMSTMCKVTLYKMGERAKDNDQVEAVTSAVWRQTAGAEWECCSMLVGYAE</sequence>
<evidence type="ECO:0000313" key="3">
    <source>
        <dbReference type="Proteomes" id="UP001600888"/>
    </source>
</evidence>
<feature type="compositionally biased region" description="Low complexity" evidence="1">
    <location>
        <begin position="28"/>
        <end position="44"/>
    </location>
</feature>
<dbReference type="EMBL" id="JBAWTH010000071">
    <property type="protein sequence ID" value="KAL2279924.1"/>
    <property type="molecule type" value="Genomic_DNA"/>
</dbReference>
<keyword evidence="3" id="KW-1185">Reference proteome</keyword>
<protein>
    <recommendedName>
        <fullName evidence="4">DUF4440 domain-containing protein</fullName>
    </recommendedName>
</protein>
<name>A0ABR4EBZ4_9PEZI</name>
<evidence type="ECO:0008006" key="4">
    <source>
        <dbReference type="Google" id="ProtNLM"/>
    </source>
</evidence>
<proteinExistence type="predicted"/>
<evidence type="ECO:0000256" key="1">
    <source>
        <dbReference type="SAM" id="MobiDB-lite"/>
    </source>
</evidence>
<organism evidence="2 3">
    <name type="scientific">Diaporthe vaccinii</name>
    <dbReference type="NCBI Taxonomy" id="105482"/>
    <lineage>
        <taxon>Eukaryota</taxon>
        <taxon>Fungi</taxon>
        <taxon>Dikarya</taxon>
        <taxon>Ascomycota</taxon>
        <taxon>Pezizomycotina</taxon>
        <taxon>Sordariomycetes</taxon>
        <taxon>Sordariomycetidae</taxon>
        <taxon>Diaporthales</taxon>
        <taxon>Diaporthaceae</taxon>
        <taxon>Diaporthe</taxon>
        <taxon>Diaporthe eres species complex</taxon>
    </lineage>
</organism>
<feature type="region of interest" description="Disordered" evidence="1">
    <location>
        <begin position="114"/>
        <end position="147"/>
    </location>
</feature>
<accession>A0ABR4EBZ4</accession>
<comment type="caution">
    <text evidence="2">The sequence shown here is derived from an EMBL/GenBank/DDBJ whole genome shotgun (WGS) entry which is preliminary data.</text>
</comment>
<feature type="region of interest" description="Disordered" evidence="1">
    <location>
        <begin position="28"/>
        <end position="60"/>
    </location>
</feature>
<reference evidence="2 3" key="1">
    <citation type="submission" date="2024-03" db="EMBL/GenBank/DDBJ databases">
        <title>A high-quality draft genome sequence of Diaporthe vaccinii, a causative agent of upright dieback and viscid rot disease in cranberry plants.</title>
        <authorList>
            <person name="Sarrasin M."/>
            <person name="Lang B.F."/>
            <person name="Burger G."/>
        </authorList>
    </citation>
    <scope>NUCLEOTIDE SEQUENCE [LARGE SCALE GENOMIC DNA]</scope>
    <source>
        <strain evidence="2 3">IS7</strain>
    </source>
</reference>
<gene>
    <name evidence="2" type="ORF">FJTKL_13073</name>
</gene>
<dbReference type="Proteomes" id="UP001600888">
    <property type="component" value="Unassembled WGS sequence"/>
</dbReference>